<organism evidence="1 2">
    <name type="scientific">Algoriphagus marincola</name>
    <dbReference type="NCBI Taxonomy" id="264027"/>
    <lineage>
        <taxon>Bacteria</taxon>
        <taxon>Pseudomonadati</taxon>
        <taxon>Bacteroidota</taxon>
        <taxon>Cytophagia</taxon>
        <taxon>Cytophagales</taxon>
        <taxon>Cyclobacteriaceae</taxon>
        <taxon>Algoriphagus</taxon>
    </lineage>
</organism>
<evidence type="ECO:0000313" key="2">
    <source>
        <dbReference type="Proteomes" id="UP000766609"/>
    </source>
</evidence>
<accession>A0ABS7N145</accession>
<dbReference type="RefSeq" id="WP_222583117.1">
    <property type="nucleotide sequence ID" value="NZ_JAHVHP010000001.1"/>
</dbReference>
<comment type="caution">
    <text evidence="1">The sequence shown here is derived from an EMBL/GenBank/DDBJ whole genome shotgun (WGS) entry which is preliminary data.</text>
</comment>
<protein>
    <submittedName>
        <fullName evidence="1">Uncharacterized protein</fullName>
    </submittedName>
</protein>
<sequence>MEKKTTYEIAFPPGGGPSLREAGLPSGRRACPPIGGLRAKGDTGLHQDF</sequence>
<reference evidence="1 2" key="1">
    <citation type="submission" date="2021-06" db="EMBL/GenBank/DDBJ databases">
        <title>44 bacteria genomes isolated from Dapeng, Shenzhen.</title>
        <authorList>
            <person name="Zheng W."/>
            <person name="Yu S."/>
            <person name="Huang Y."/>
        </authorList>
    </citation>
    <scope>NUCLEOTIDE SEQUENCE [LARGE SCALE GENOMIC DNA]</scope>
    <source>
        <strain evidence="1 2">DP5N14-6</strain>
    </source>
</reference>
<dbReference type="EMBL" id="JAHVHP010000001">
    <property type="protein sequence ID" value="MBY5950038.1"/>
    <property type="molecule type" value="Genomic_DNA"/>
</dbReference>
<gene>
    <name evidence="1" type="ORF">KUV23_03575</name>
</gene>
<proteinExistence type="predicted"/>
<name>A0ABS7N145_9BACT</name>
<dbReference type="Proteomes" id="UP000766609">
    <property type="component" value="Unassembled WGS sequence"/>
</dbReference>
<evidence type="ECO:0000313" key="1">
    <source>
        <dbReference type="EMBL" id="MBY5950038.1"/>
    </source>
</evidence>
<keyword evidence="2" id="KW-1185">Reference proteome</keyword>